<dbReference type="EMBL" id="ADBV01011086">
    <property type="protein sequence ID" value="EJW75105.1"/>
    <property type="molecule type" value="Genomic_DNA"/>
</dbReference>
<sequence length="156" mass="17917">ERLHSYETKRANLQAIERLKDHLISVQLTDPSSKHRIRRAVSEIGKRLSSIRNLLRDRKLELDCAVNAAENFQDDLKKLQKFCEQTEKAIQLVESATIFVPSGTDLDYVRLHEPEADEVANRLEKQWKDVFSLGEAVIDEQFGIVSFDTILEILAV</sequence>
<dbReference type="AlphaFoldDB" id="J9ALI5"/>
<accession>J9ALI5</accession>
<gene>
    <name evidence="1" type="ORF">WUBG_13987</name>
</gene>
<reference evidence="2" key="1">
    <citation type="submission" date="2012-08" db="EMBL/GenBank/DDBJ databases">
        <title>The Genome Sequence of Wuchereria bancrofti.</title>
        <authorList>
            <person name="Nutman T.B."/>
            <person name="Fink D.L."/>
            <person name="Russ C."/>
            <person name="Young S."/>
            <person name="Zeng Q."/>
            <person name="Koehrsen M."/>
            <person name="Alvarado L."/>
            <person name="Berlin A."/>
            <person name="Chapman S.B."/>
            <person name="Chen Z."/>
            <person name="Freedman E."/>
            <person name="Gellesch M."/>
            <person name="Goldberg J."/>
            <person name="Griggs A."/>
            <person name="Gujja S."/>
            <person name="Heilman E.R."/>
            <person name="Heiman D."/>
            <person name="Hepburn T."/>
            <person name="Howarth C."/>
            <person name="Jen D."/>
            <person name="Larson L."/>
            <person name="Lewis B."/>
            <person name="Mehta T."/>
            <person name="Park D."/>
            <person name="Pearson M."/>
            <person name="Roberts A."/>
            <person name="Saif S."/>
            <person name="Shea T."/>
            <person name="Shenoy N."/>
            <person name="Sisk P."/>
            <person name="Stolte C."/>
            <person name="Sykes S."/>
            <person name="Walk T."/>
            <person name="White J."/>
            <person name="Yandava C."/>
            <person name="Haas B."/>
            <person name="Henn M.R."/>
            <person name="Nusbaum C."/>
            <person name="Birren B."/>
        </authorList>
    </citation>
    <scope>NUCLEOTIDE SEQUENCE [LARGE SCALE GENOMIC DNA]</scope>
    <source>
        <strain evidence="2">NA</strain>
    </source>
</reference>
<dbReference type="SUPFAM" id="SSF46966">
    <property type="entry name" value="Spectrin repeat"/>
    <property type="match status" value="1"/>
</dbReference>
<feature type="non-terminal residue" evidence="1">
    <location>
        <position position="1"/>
    </location>
</feature>
<protein>
    <submittedName>
        <fullName evidence="1">Uncharacterized protein</fullName>
    </submittedName>
</protein>
<dbReference type="Proteomes" id="UP000004810">
    <property type="component" value="Unassembled WGS sequence"/>
</dbReference>
<name>J9ALI5_WUCBA</name>
<proteinExistence type="predicted"/>
<evidence type="ECO:0000313" key="2">
    <source>
        <dbReference type="Proteomes" id="UP000004810"/>
    </source>
</evidence>
<evidence type="ECO:0000313" key="1">
    <source>
        <dbReference type="EMBL" id="EJW75105.1"/>
    </source>
</evidence>
<comment type="caution">
    <text evidence="1">The sequence shown here is derived from an EMBL/GenBank/DDBJ whole genome shotgun (WGS) entry which is preliminary data.</text>
</comment>
<organism evidence="1 2">
    <name type="scientific">Wuchereria bancrofti</name>
    <dbReference type="NCBI Taxonomy" id="6293"/>
    <lineage>
        <taxon>Eukaryota</taxon>
        <taxon>Metazoa</taxon>
        <taxon>Ecdysozoa</taxon>
        <taxon>Nematoda</taxon>
        <taxon>Chromadorea</taxon>
        <taxon>Rhabditida</taxon>
        <taxon>Spirurina</taxon>
        <taxon>Spiruromorpha</taxon>
        <taxon>Filarioidea</taxon>
        <taxon>Onchocercidae</taxon>
        <taxon>Wuchereria</taxon>
    </lineage>
</organism>
<dbReference type="Gene3D" id="1.20.58.60">
    <property type="match status" value="1"/>
</dbReference>